<evidence type="ECO:0000256" key="3">
    <source>
        <dbReference type="ARBA" id="ARBA00023082"/>
    </source>
</evidence>
<dbReference type="Pfam" id="PF04542">
    <property type="entry name" value="Sigma70_r2"/>
    <property type="match status" value="1"/>
</dbReference>
<evidence type="ECO:0000313" key="9">
    <source>
        <dbReference type="EMBL" id="CUH47195.1"/>
    </source>
</evidence>
<dbReference type="InterPro" id="IPR013249">
    <property type="entry name" value="RNA_pol_sigma70_r4_t2"/>
</dbReference>
<keyword evidence="4 6" id="KW-0238">DNA-binding</keyword>
<dbReference type="EMBL" id="CYPU01000023">
    <property type="protein sequence ID" value="CUH47195.1"/>
    <property type="molecule type" value="Genomic_DNA"/>
</dbReference>
<evidence type="ECO:0000256" key="6">
    <source>
        <dbReference type="RuleBase" id="RU000716"/>
    </source>
</evidence>
<organism evidence="9 10">
    <name type="scientific">Ruegeria atlantica</name>
    <dbReference type="NCBI Taxonomy" id="81569"/>
    <lineage>
        <taxon>Bacteria</taxon>
        <taxon>Pseudomonadati</taxon>
        <taxon>Pseudomonadota</taxon>
        <taxon>Alphaproteobacteria</taxon>
        <taxon>Rhodobacterales</taxon>
        <taxon>Roseobacteraceae</taxon>
        <taxon>Ruegeria</taxon>
    </lineage>
</organism>
<dbReference type="InterPro" id="IPR014284">
    <property type="entry name" value="RNA_pol_sigma-70_dom"/>
</dbReference>
<evidence type="ECO:0000259" key="7">
    <source>
        <dbReference type="Pfam" id="PF04542"/>
    </source>
</evidence>
<protein>
    <recommendedName>
        <fullName evidence="6">RNA polymerase sigma factor</fullName>
    </recommendedName>
</protein>
<dbReference type="GO" id="GO:0016987">
    <property type="term" value="F:sigma factor activity"/>
    <property type="evidence" value="ECO:0007669"/>
    <property type="project" value="UniProtKB-KW"/>
</dbReference>
<evidence type="ECO:0000256" key="1">
    <source>
        <dbReference type="ARBA" id="ARBA00010641"/>
    </source>
</evidence>
<evidence type="ECO:0000313" key="10">
    <source>
        <dbReference type="Proteomes" id="UP000050783"/>
    </source>
</evidence>
<evidence type="ECO:0000256" key="4">
    <source>
        <dbReference type="ARBA" id="ARBA00023125"/>
    </source>
</evidence>
<dbReference type="InterPro" id="IPR036388">
    <property type="entry name" value="WH-like_DNA-bd_sf"/>
</dbReference>
<dbReference type="RefSeq" id="WP_233493375.1">
    <property type="nucleotide sequence ID" value="NZ_CYPU01000023.1"/>
</dbReference>
<feature type="domain" description="RNA polymerase sigma factor 70 region 4 type 2" evidence="8">
    <location>
        <begin position="136"/>
        <end position="183"/>
    </location>
</feature>
<dbReference type="Gene3D" id="1.10.1740.10">
    <property type="match status" value="1"/>
</dbReference>
<dbReference type="PROSITE" id="PS01063">
    <property type="entry name" value="SIGMA70_ECF"/>
    <property type="match status" value="1"/>
</dbReference>
<dbReference type="SUPFAM" id="SSF88946">
    <property type="entry name" value="Sigma2 domain of RNA polymerase sigma factors"/>
    <property type="match status" value="1"/>
</dbReference>
<dbReference type="InterPro" id="IPR013325">
    <property type="entry name" value="RNA_pol_sigma_r2"/>
</dbReference>
<dbReference type="Gene3D" id="1.10.10.10">
    <property type="entry name" value="Winged helix-like DNA-binding domain superfamily/Winged helix DNA-binding domain"/>
    <property type="match status" value="1"/>
</dbReference>
<dbReference type="CDD" id="cd06171">
    <property type="entry name" value="Sigma70_r4"/>
    <property type="match status" value="1"/>
</dbReference>
<evidence type="ECO:0000256" key="5">
    <source>
        <dbReference type="ARBA" id="ARBA00023163"/>
    </source>
</evidence>
<sequence>MSVLAPRAQSVKSKHTQVEIYSMSPDISSEQAVRGAIQTHSKRVWRFGLALSGASDVADDLLQSTCLRALERHHQVTSYDRLDSWLMTICRSIWLNEVRARSVRKAQALSVTPEAELVATGPDSETNIFAAEVFTQVMELPEAQRETVMLVFVEGYSYREAAALLEVPIGTIMSRLSNARQKLKNVMQHDAADTVRRSGK</sequence>
<dbReference type="AlphaFoldDB" id="A0A0P1EXC3"/>
<comment type="similarity">
    <text evidence="1 6">Belongs to the sigma-70 factor family. ECF subfamily.</text>
</comment>
<evidence type="ECO:0000259" key="8">
    <source>
        <dbReference type="Pfam" id="PF08281"/>
    </source>
</evidence>
<dbReference type="Pfam" id="PF08281">
    <property type="entry name" value="Sigma70_r4_2"/>
    <property type="match status" value="1"/>
</dbReference>
<dbReference type="NCBIfam" id="TIGR02937">
    <property type="entry name" value="sigma70-ECF"/>
    <property type="match status" value="1"/>
</dbReference>
<accession>A0A0P1EXC3</accession>
<proteinExistence type="inferred from homology"/>
<gene>
    <name evidence="9" type="primary">sigM_1</name>
    <name evidence="9" type="ORF">RUA4292_01363</name>
</gene>
<name>A0A0P1EXC3_9RHOB</name>
<dbReference type="PANTHER" id="PTHR43133:SF25">
    <property type="entry name" value="RNA POLYMERASE SIGMA FACTOR RFAY-RELATED"/>
    <property type="match status" value="1"/>
</dbReference>
<dbReference type="InterPro" id="IPR000838">
    <property type="entry name" value="RNA_pol_sigma70_ECF_CS"/>
</dbReference>
<dbReference type="GO" id="GO:0003677">
    <property type="term" value="F:DNA binding"/>
    <property type="evidence" value="ECO:0007669"/>
    <property type="project" value="UniProtKB-KW"/>
</dbReference>
<evidence type="ECO:0000256" key="2">
    <source>
        <dbReference type="ARBA" id="ARBA00023015"/>
    </source>
</evidence>
<dbReference type="GeneID" id="55492618"/>
<reference evidence="9 10" key="1">
    <citation type="submission" date="2015-09" db="EMBL/GenBank/DDBJ databases">
        <authorList>
            <consortium name="Swine Surveillance"/>
        </authorList>
    </citation>
    <scope>NUCLEOTIDE SEQUENCE [LARGE SCALE GENOMIC DNA]</scope>
    <source>
        <strain evidence="9 10">CECT 4292</strain>
    </source>
</reference>
<keyword evidence="2 6" id="KW-0805">Transcription regulation</keyword>
<feature type="domain" description="RNA polymerase sigma-70 region 2" evidence="7">
    <location>
        <begin position="37"/>
        <end position="102"/>
    </location>
</feature>
<dbReference type="SUPFAM" id="SSF88659">
    <property type="entry name" value="Sigma3 and sigma4 domains of RNA polymerase sigma factors"/>
    <property type="match status" value="1"/>
</dbReference>
<keyword evidence="3 6" id="KW-0731">Sigma factor</keyword>
<dbReference type="Proteomes" id="UP000050783">
    <property type="component" value="Unassembled WGS sequence"/>
</dbReference>
<dbReference type="InterPro" id="IPR013324">
    <property type="entry name" value="RNA_pol_sigma_r3/r4-like"/>
</dbReference>
<dbReference type="PANTHER" id="PTHR43133">
    <property type="entry name" value="RNA POLYMERASE ECF-TYPE SIGMA FACTO"/>
    <property type="match status" value="1"/>
</dbReference>
<dbReference type="InterPro" id="IPR039425">
    <property type="entry name" value="RNA_pol_sigma-70-like"/>
</dbReference>
<dbReference type="GO" id="GO:0006352">
    <property type="term" value="P:DNA-templated transcription initiation"/>
    <property type="evidence" value="ECO:0007669"/>
    <property type="project" value="InterPro"/>
</dbReference>
<keyword evidence="5 6" id="KW-0804">Transcription</keyword>
<dbReference type="InterPro" id="IPR007627">
    <property type="entry name" value="RNA_pol_sigma70_r2"/>
</dbReference>